<dbReference type="AlphaFoldDB" id="A0A183GKM5"/>
<organism evidence="1 2">
    <name type="scientific">Heligmosomoides polygyrus</name>
    <name type="common">Parasitic roundworm</name>
    <dbReference type="NCBI Taxonomy" id="6339"/>
    <lineage>
        <taxon>Eukaryota</taxon>
        <taxon>Metazoa</taxon>
        <taxon>Ecdysozoa</taxon>
        <taxon>Nematoda</taxon>
        <taxon>Chromadorea</taxon>
        <taxon>Rhabditida</taxon>
        <taxon>Rhabditina</taxon>
        <taxon>Rhabditomorpha</taxon>
        <taxon>Strongyloidea</taxon>
        <taxon>Heligmosomidae</taxon>
        <taxon>Heligmosomoides</taxon>
    </lineage>
</organism>
<evidence type="ECO:0000313" key="1">
    <source>
        <dbReference type="Proteomes" id="UP000050761"/>
    </source>
</evidence>
<proteinExistence type="predicted"/>
<reference evidence="2" key="1">
    <citation type="submission" date="2019-09" db="UniProtKB">
        <authorList>
            <consortium name="WormBaseParasite"/>
        </authorList>
    </citation>
    <scope>IDENTIFICATION</scope>
</reference>
<protein>
    <submittedName>
        <fullName evidence="2">Endo/exonuclease/phosphatase domain-containing protein</fullName>
    </submittedName>
</protein>
<evidence type="ECO:0000313" key="2">
    <source>
        <dbReference type="WBParaSite" id="HPBE_0002324501-mRNA-1"/>
    </source>
</evidence>
<name>A0A183GKM5_HELPZ</name>
<accession>A0A183GKM5</accession>
<dbReference type="WBParaSite" id="HPBE_0002324501-mRNA-1">
    <property type="protein sequence ID" value="HPBE_0002324501-mRNA-1"/>
    <property type="gene ID" value="HPBE_0002324501"/>
</dbReference>
<sequence length="174" mass="18936">LRDSIVSVERFDDRLMKIAVAAKKRLFHFFSALLDEKTTEVPLRDAIIVAGDLNVHEGAATDGYSCHGGFGYGCLVTDAKIVPYEAVAPASSANHHFKDRATEAEAGRAMRRSTNHVVANGREGSRCDFSRTVTVDETATTVGETWRRATDVTQAATSKLGITKPGRRKVDKQA</sequence>
<keyword evidence="1" id="KW-1185">Reference proteome</keyword>
<dbReference type="Proteomes" id="UP000050761">
    <property type="component" value="Unassembled WGS sequence"/>
</dbReference>